<evidence type="ECO:0000313" key="1">
    <source>
        <dbReference type="EMBL" id="RAO71685.1"/>
    </source>
</evidence>
<evidence type="ECO:0000313" key="2">
    <source>
        <dbReference type="Proteomes" id="UP000249363"/>
    </source>
</evidence>
<comment type="caution">
    <text evidence="1">The sequence shown here is derived from an EMBL/GenBank/DDBJ whole genome shotgun (WGS) entry which is preliminary data.</text>
</comment>
<dbReference type="GeneID" id="63796912"/>
<reference evidence="1 2" key="1">
    <citation type="journal article" date="2017" name="Biotechnol. Biofuels">
        <title>Differential beta-glucosidase expression as a function of carbon source availability in Talaromyces amestolkiae: a genomic and proteomic approach.</title>
        <authorList>
            <person name="de Eugenio L.I."/>
            <person name="Mendez-Liter J.A."/>
            <person name="Nieto-Dominguez M."/>
            <person name="Alonso L."/>
            <person name="Gil-Munoz J."/>
            <person name="Barriuso J."/>
            <person name="Prieto A."/>
            <person name="Martinez M.J."/>
        </authorList>
    </citation>
    <scope>NUCLEOTIDE SEQUENCE [LARGE SCALE GENOMIC DNA]</scope>
    <source>
        <strain evidence="1 2">CIB</strain>
    </source>
</reference>
<keyword evidence="2" id="KW-1185">Reference proteome</keyword>
<organism evidence="1 2">
    <name type="scientific">Talaromyces amestolkiae</name>
    <dbReference type="NCBI Taxonomy" id="1196081"/>
    <lineage>
        <taxon>Eukaryota</taxon>
        <taxon>Fungi</taxon>
        <taxon>Dikarya</taxon>
        <taxon>Ascomycota</taxon>
        <taxon>Pezizomycotina</taxon>
        <taxon>Eurotiomycetes</taxon>
        <taxon>Eurotiomycetidae</taxon>
        <taxon>Eurotiales</taxon>
        <taxon>Trichocomaceae</taxon>
        <taxon>Talaromyces</taxon>
        <taxon>Talaromyces sect. Talaromyces</taxon>
    </lineage>
</organism>
<name>A0A364L788_TALAM</name>
<dbReference type="Proteomes" id="UP000249363">
    <property type="component" value="Unassembled WGS sequence"/>
</dbReference>
<dbReference type="RefSeq" id="XP_040736200.1">
    <property type="nucleotide sequence ID" value="XM_040880420.1"/>
</dbReference>
<dbReference type="AlphaFoldDB" id="A0A364L788"/>
<proteinExistence type="predicted"/>
<dbReference type="EMBL" id="MIKG01000016">
    <property type="protein sequence ID" value="RAO71685.1"/>
    <property type="molecule type" value="Genomic_DNA"/>
</dbReference>
<gene>
    <name evidence="1" type="ORF">BHQ10_007697</name>
</gene>
<sequence>MSAETSINDWQRSFEKEIDLLRLASTEGNAPLVTIYQEKTPQMITTEAAFSYINSTAMDISTIYEVSDVYAQLKEKLDTAIKETEADCSAIHKSMQRFKETKSDATERVWEMFLTEEVEKQKAASNKRWDDLKCFGVEKIKKLPEVSRPDAAKIYCMGLSVCGKLASQVINWLKDRMVRIHELPSKAGEKIAEFGQRYTGWINAAFSTVTGAFGSIFANYAAVNCVQNDQLGGSRVVSPDRDSVSGVTLEQAK</sequence>
<accession>A0A364L788</accession>
<protein>
    <submittedName>
        <fullName evidence="1">Uncharacterized protein</fullName>
    </submittedName>
</protein>
<dbReference type="OrthoDB" id="4263885at2759"/>